<gene>
    <name evidence="13" type="ORF">PBAT_17935</name>
</gene>
<reference evidence="13 14" key="1">
    <citation type="submission" date="2016-03" db="EMBL/GenBank/DDBJ databases">
        <title>Draft genome sequence of Paenibacillus antarcticus CECT 5836.</title>
        <authorList>
            <person name="Shin S.-K."/>
            <person name="Yi H."/>
        </authorList>
    </citation>
    <scope>NUCLEOTIDE SEQUENCE [LARGE SCALE GENOMIC DNA]</scope>
    <source>
        <strain evidence="13 14">CECT 5836</strain>
    </source>
</reference>
<dbReference type="GO" id="GO:0006865">
    <property type="term" value="P:amino acid transport"/>
    <property type="evidence" value="ECO:0007669"/>
    <property type="project" value="UniProtKB-UniRule"/>
</dbReference>
<dbReference type="PROSITE" id="PS50893">
    <property type="entry name" value="ABC_TRANSPORTER_2"/>
    <property type="match status" value="1"/>
</dbReference>
<dbReference type="PROSITE" id="PS00211">
    <property type="entry name" value="ABC_TRANSPORTER_1"/>
    <property type="match status" value="1"/>
</dbReference>
<dbReference type="EC" id="7.6.2.9" evidence="10"/>
<dbReference type="SMART" id="SM00382">
    <property type="entry name" value="AAA"/>
    <property type="match status" value="1"/>
</dbReference>
<dbReference type="InterPro" id="IPR000644">
    <property type="entry name" value="CBS_dom"/>
</dbReference>
<protein>
    <recommendedName>
        <fullName evidence="10">Quaternary amine transport ATP-binding protein</fullName>
        <ecNumber evidence="10">7.6.2.9</ecNumber>
    </recommendedName>
</protein>
<dbReference type="Pfam" id="PF00571">
    <property type="entry name" value="CBS"/>
    <property type="match status" value="2"/>
</dbReference>
<keyword evidence="3" id="KW-0677">Repeat</keyword>
<keyword evidence="2 10" id="KW-0813">Transport</keyword>
<dbReference type="SUPFAM" id="SSF52540">
    <property type="entry name" value="P-loop containing nucleoside triphosphate hydrolases"/>
    <property type="match status" value="1"/>
</dbReference>
<comment type="catalytic activity">
    <reaction evidence="7">
        <text>a quaternary ammonium(out) + ATP + H2O = a quaternary ammonium(in) + ADP + phosphate + H(+)</text>
        <dbReference type="Rhea" id="RHEA:11036"/>
        <dbReference type="ChEBI" id="CHEBI:15377"/>
        <dbReference type="ChEBI" id="CHEBI:15378"/>
        <dbReference type="ChEBI" id="CHEBI:30616"/>
        <dbReference type="ChEBI" id="CHEBI:35267"/>
        <dbReference type="ChEBI" id="CHEBI:43474"/>
        <dbReference type="ChEBI" id="CHEBI:456216"/>
        <dbReference type="EC" id="7.6.2.9"/>
    </reaction>
</comment>
<keyword evidence="6 9" id="KW-0129">CBS domain</keyword>
<evidence type="ECO:0000256" key="8">
    <source>
        <dbReference type="ARBA" id="ARBA00063934"/>
    </source>
</evidence>
<dbReference type="GO" id="GO:0005524">
    <property type="term" value="F:ATP binding"/>
    <property type="evidence" value="ECO:0007669"/>
    <property type="project" value="UniProtKB-UniRule"/>
</dbReference>
<dbReference type="PROSITE" id="PS51371">
    <property type="entry name" value="CBS"/>
    <property type="match status" value="2"/>
</dbReference>
<comment type="subunit">
    <text evidence="10">The complex is probably composed of two ATP-binding proteins, two transmembrane proteins and a solute-binding protein.</text>
</comment>
<dbReference type="OrthoDB" id="9802264at2"/>
<dbReference type="Gene3D" id="3.40.50.300">
    <property type="entry name" value="P-loop containing nucleotide triphosphate hydrolases"/>
    <property type="match status" value="1"/>
</dbReference>
<comment type="similarity">
    <text evidence="1 10">Belongs to the ABC transporter superfamily.</text>
</comment>
<dbReference type="InterPro" id="IPR046342">
    <property type="entry name" value="CBS_dom_sf"/>
</dbReference>
<comment type="subcellular location">
    <subcellularLocation>
        <location evidence="10">Cell inner membrane</location>
        <topology evidence="10">Peripheral membrane protein</topology>
    </subcellularLocation>
</comment>
<evidence type="ECO:0000259" key="12">
    <source>
        <dbReference type="PROSITE" id="PS51371"/>
    </source>
</evidence>
<organism evidence="13 14">
    <name type="scientific">Paenibacillus antarcticus</name>
    <dbReference type="NCBI Taxonomy" id="253703"/>
    <lineage>
        <taxon>Bacteria</taxon>
        <taxon>Bacillati</taxon>
        <taxon>Bacillota</taxon>
        <taxon>Bacilli</taxon>
        <taxon>Bacillales</taxon>
        <taxon>Paenibacillaceae</taxon>
        <taxon>Paenibacillus</taxon>
    </lineage>
</organism>
<evidence type="ECO:0000256" key="9">
    <source>
        <dbReference type="PROSITE-ProRule" id="PRU00703"/>
    </source>
</evidence>
<dbReference type="FunFam" id="3.40.50.300:FF:000425">
    <property type="entry name" value="Probable ABC transporter, ATP-binding subunit"/>
    <property type="match status" value="1"/>
</dbReference>
<evidence type="ECO:0000256" key="5">
    <source>
        <dbReference type="ARBA" id="ARBA00022840"/>
    </source>
</evidence>
<evidence type="ECO:0000259" key="11">
    <source>
        <dbReference type="PROSITE" id="PS50893"/>
    </source>
</evidence>
<evidence type="ECO:0000256" key="7">
    <source>
        <dbReference type="ARBA" id="ARBA00052482"/>
    </source>
</evidence>
<dbReference type="GO" id="GO:0005886">
    <property type="term" value="C:plasma membrane"/>
    <property type="evidence" value="ECO:0007669"/>
    <property type="project" value="UniProtKB-SubCell"/>
</dbReference>
<comment type="subunit">
    <text evidence="8">The complex is composed of two ATP-binding proteins (OpuCA), two transmembrane proteins (OpuCB and OpuCD) and a solute-binding protein (OpuCC).</text>
</comment>
<keyword evidence="10" id="KW-0472">Membrane</keyword>
<dbReference type="Gene3D" id="3.10.580.10">
    <property type="entry name" value="CBS-domain"/>
    <property type="match status" value="1"/>
</dbReference>
<evidence type="ECO:0000313" key="13">
    <source>
        <dbReference type="EMBL" id="OAB43542.1"/>
    </source>
</evidence>
<keyword evidence="10" id="KW-0997">Cell inner membrane</keyword>
<dbReference type="Proteomes" id="UP000077355">
    <property type="component" value="Unassembled WGS sequence"/>
</dbReference>
<evidence type="ECO:0000256" key="3">
    <source>
        <dbReference type="ARBA" id="ARBA00022737"/>
    </source>
</evidence>
<dbReference type="PANTHER" id="PTHR43117:SF4">
    <property type="entry name" value="OSMOPROTECTANT IMPORT ATP-BINDING PROTEIN OSMV"/>
    <property type="match status" value="1"/>
</dbReference>
<dbReference type="GO" id="GO:0031460">
    <property type="term" value="P:glycine betaine transport"/>
    <property type="evidence" value="ECO:0007669"/>
    <property type="project" value="InterPro"/>
</dbReference>
<dbReference type="InterPro" id="IPR003439">
    <property type="entry name" value="ABC_transporter-like_ATP-bd"/>
</dbReference>
<dbReference type="SMART" id="SM00116">
    <property type="entry name" value="CBS"/>
    <property type="match status" value="2"/>
</dbReference>
<dbReference type="GO" id="GO:0015418">
    <property type="term" value="F:ABC-type quaternary ammonium compound transporting activity"/>
    <property type="evidence" value="ECO:0007669"/>
    <property type="project" value="UniProtKB-EC"/>
</dbReference>
<evidence type="ECO:0000256" key="1">
    <source>
        <dbReference type="ARBA" id="ARBA00005417"/>
    </source>
</evidence>
<dbReference type="InterPro" id="IPR017871">
    <property type="entry name" value="ABC_transporter-like_CS"/>
</dbReference>
<sequence length="384" mass="42851">MIQFQGINKVYENGNVVLKDINLTIKEGEITVLIGPSGCGKTTTMKMINRLIKPSKGTITLHGEDISTMDPVTLRRKIGYVIQSIGLFPHMNIAKNVGVVPRLQKWEKKKTEARVDELLKMVNLDPDLYRNRYPSELSGGQQQRIGVIRALAADPNVILMDEPFSALDPISREQLQEELIRLQQELKKTIVFVTHDMDEAIKIADTIILMKDGHVIQTGHPEHILRHPANDFVKNFFGTKRMHENALEAPTVDEVMVDNPVTSYPSRGLASAMKIMEKRRVDSLLIVDKTNHLEGSVSIYRVLDQYGEETKTVADVMVPVVHFVQSGTSLSIALNIMTEYQLSNLPVVNSNNQLIGLITRGSVVSHLAEVYSPELDGGVVDAEI</sequence>
<feature type="domain" description="CBS" evidence="12">
    <location>
        <begin position="256"/>
        <end position="312"/>
    </location>
</feature>
<dbReference type="CDD" id="cd03295">
    <property type="entry name" value="ABC_OpuCA_Osmoprotection"/>
    <property type="match status" value="1"/>
</dbReference>
<name>A0A168LL79_9BACL</name>
<evidence type="ECO:0000256" key="4">
    <source>
        <dbReference type="ARBA" id="ARBA00022741"/>
    </source>
</evidence>
<dbReference type="NCBIfam" id="TIGR01186">
    <property type="entry name" value="proV"/>
    <property type="match status" value="1"/>
</dbReference>
<dbReference type="SUPFAM" id="SSF54631">
    <property type="entry name" value="CBS-domain pair"/>
    <property type="match status" value="1"/>
</dbReference>
<dbReference type="GO" id="GO:0016887">
    <property type="term" value="F:ATP hydrolysis activity"/>
    <property type="evidence" value="ECO:0007669"/>
    <property type="project" value="UniProtKB-UniRule"/>
</dbReference>
<dbReference type="EMBL" id="LVJI01000027">
    <property type="protein sequence ID" value="OAB43542.1"/>
    <property type="molecule type" value="Genomic_DNA"/>
</dbReference>
<feature type="domain" description="CBS" evidence="12">
    <location>
        <begin position="317"/>
        <end position="375"/>
    </location>
</feature>
<evidence type="ECO:0000256" key="2">
    <source>
        <dbReference type="ARBA" id="ARBA00022448"/>
    </source>
</evidence>
<keyword evidence="14" id="KW-1185">Reference proteome</keyword>
<comment type="caution">
    <text evidence="13">The sequence shown here is derived from an EMBL/GenBank/DDBJ whole genome shotgun (WGS) entry which is preliminary data.</text>
</comment>
<feature type="domain" description="ABC transporter" evidence="11">
    <location>
        <begin position="2"/>
        <end position="237"/>
    </location>
</feature>
<dbReference type="InterPro" id="IPR027417">
    <property type="entry name" value="P-loop_NTPase"/>
</dbReference>
<keyword evidence="4 10" id="KW-0547">Nucleotide-binding</keyword>
<dbReference type="PANTHER" id="PTHR43117">
    <property type="entry name" value="OSMOPROTECTANT IMPORT ATP-BINDING PROTEIN OSMV"/>
    <property type="match status" value="1"/>
</dbReference>
<evidence type="ECO:0000256" key="10">
    <source>
        <dbReference type="RuleBase" id="RU369116"/>
    </source>
</evidence>
<evidence type="ECO:0000256" key="6">
    <source>
        <dbReference type="ARBA" id="ARBA00023122"/>
    </source>
</evidence>
<evidence type="ECO:0000313" key="14">
    <source>
        <dbReference type="Proteomes" id="UP000077355"/>
    </source>
</evidence>
<dbReference type="InterPro" id="IPR005892">
    <property type="entry name" value="Gly-betaine_transp_ATP-bd"/>
</dbReference>
<keyword evidence="5 10" id="KW-0067">ATP-binding</keyword>
<dbReference type="AlphaFoldDB" id="A0A168LL79"/>
<dbReference type="InterPro" id="IPR003593">
    <property type="entry name" value="AAA+_ATPase"/>
</dbReference>
<accession>A0A168LL79</accession>
<dbReference type="Pfam" id="PF00005">
    <property type="entry name" value="ABC_tran"/>
    <property type="match status" value="1"/>
</dbReference>
<proteinExistence type="inferred from homology"/>
<keyword evidence="10" id="KW-1003">Cell membrane</keyword>
<dbReference type="RefSeq" id="WP_068651491.1">
    <property type="nucleotide sequence ID" value="NZ_CP043611.1"/>
</dbReference>